<feature type="domain" description="TonB-dependent receptor plug" evidence="9">
    <location>
        <begin position="40"/>
        <end position="147"/>
    </location>
</feature>
<dbReference type="InterPro" id="IPR039426">
    <property type="entry name" value="TonB-dep_rcpt-like"/>
</dbReference>
<proteinExistence type="inferred from homology"/>
<dbReference type="FunFam" id="2.170.130.10:FF:000008">
    <property type="entry name" value="SusC/RagA family TonB-linked outer membrane protein"/>
    <property type="match status" value="1"/>
</dbReference>
<dbReference type="Gene3D" id="2.40.170.20">
    <property type="entry name" value="TonB-dependent receptor, beta-barrel domain"/>
    <property type="match status" value="1"/>
</dbReference>
<comment type="similarity">
    <text evidence="7">Belongs to the TonB-dependent receptor family.</text>
</comment>
<feature type="chain" id="PRO_5026690987" evidence="8">
    <location>
        <begin position="20"/>
        <end position="921"/>
    </location>
</feature>
<dbReference type="AlphaFoldDB" id="A0A6N8J724"/>
<evidence type="ECO:0000259" key="9">
    <source>
        <dbReference type="Pfam" id="PF07715"/>
    </source>
</evidence>
<keyword evidence="5 7" id="KW-0472">Membrane</keyword>
<dbReference type="NCBIfam" id="TIGR04056">
    <property type="entry name" value="OMP_RagA_SusC"/>
    <property type="match status" value="1"/>
</dbReference>
<evidence type="ECO:0000256" key="7">
    <source>
        <dbReference type="PROSITE-ProRule" id="PRU01360"/>
    </source>
</evidence>
<evidence type="ECO:0000313" key="11">
    <source>
        <dbReference type="Proteomes" id="UP000468388"/>
    </source>
</evidence>
<evidence type="ECO:0000256" key="8">
    <source>
        <dbReference type="SAM" id="SignalP"/>
    </source>
</evidence>
<name>A0A6N8J724_9BACT</name>
<evidence type="ECO:0000256" key="5">
    <source>
        <dbReference type="ARBA" id="ARBA00023136"/>
    </source>
</evidence>
<dbReference type="OrthoDB" id="9768177at2"/>
<dbReference type="Gene3D" id="2.170.130.10">
    <property type="entry name" value="TonB-dependent receptor, plug domain"/>
    <property type="match status" value="1"/>
</dbReference>
<feature type="signal peptide" evidence="8">
    <location>
        <begin position="1"/>
        <end position="19"/>
    </location>
</feature>
<dbReference type="InterPro" id="IPR012910">
    <property type="entry name" value="Plug_dom"/>
</dbReference>
<dbReference type="InterPro" id="IPR023997">
    <property type="entry name" value="TonB-dep_OMP_SusC/RagA_CS"/>
</dbReference>
<evidence type="ECO:0000256" key="3">
    <source>
        <dbReference type="ARBA" id="ARBA00022452"/>
    </source>
</evidence>
<dbReference type="InterPro" id="IPR036942">
    <property type="entry name" value="Beta-barrel_TonB_sf"/>
</dbReference>
<dbReference type="RefSeq" id="WP_157299467.1">
    <property type="nucleotide sequence ID" value="NZ_BAAAZB010000010.1"/>
</dbReference>
<gene>
    <name evidence="10" type="ORF">GO495_09610</name>
</gene>
<keyword evidence="4 7" id="KW-0812">Transmembrane</keyword>
<keyword evidence="6 7" id="KW-0998">Cell outer membrane</keyword>
<accession>A0A6N8J724</accession>
<comment type="subcellular location">
    <subcellularLocation>
        <location evidence="1 7">Cell outer membrane</location>
        <topology evidence="1 7">Multi-pass membrane protein</topology>
    </subcellularLocation>
</comment>
<keyword evidence="2 7" id="KW-0813">Transport</keyword>
<dbReference type="Pfam" id="PF07715">
    <property type="entry name" value="Plug"/>
    <property type="match status" value="1"/>
</dbReference>
<keyword evidence="11" id="KW-1185">Reference proteome</keyword>
<comment type="caution">
    <text evidence="10">The sequence shown here is derived from an EMBL/GenBank/DDBJ whole genome shotgun (WGS) entry which is preliminary data.</text>
</comment>
<keyword evidence="8" id="KW-0732">Signal</keyword>
<evidence type="ECO:0000313" key="10">
    <source>
        <dbReference type="EMBL" id="MVT40833.1"/>
    </source>
</evidence>
<dbReference type="InterPro" id="IPR023996">
    <property type="entry name" value="TonB-dep_OMP_SusC/RagA"/>
</dbReference>
<evidence type="ECO:0000256" key="1">
    <source>
        <dbReference type="ARBA" id="ARBA00004571"/>
    </source>
</evidence>
<reference evidence="10 11" key="1">
    <citation type="submission" date="2019-12" db="EMBL/GenBank/DDBJ databases">
        <title>The draft genomic sequence of strain Chitinophaga oryziterrae JCM 16595.</title>
        <authorList>
            <person name="Zhang X."/>
        </authorList>
    </citation>
    <scope>NUCLEOTIDE SEQUENCE [LARGE SCALE GENOMIC DNA]</scope>
    <source>
        <strain evidence="10 11">JCM 16595</strain>
    </source>
</reference>
<organism evidence="10 11">
    <name type="scientific">Chitinophaga oryziterrae</name>
    <dbReference type="NCBI Taxonomy" id="1031224"/>
    <lineage>
        <taxon>Bacteria</taxon>
        <taxon>Pseudomonadati</taxon>
        <taxon>Bacteroidota</taxon>
        <taxon>Chitinophagia</taxon>
        <taxon>Chitinophagales</taxon>
        <taxon>Chitinophagaceae</taxon>
        <taxon>Chitinophaga</taxon>
    </lineage>
</organism>
<dbReference type="Proteomes" id="UP000468388">
    <property type="component" value="Unassembled WGS sequence"/>
</dbReference>
<dbReference type="SUPFAM" id="SSF56935">
    <property type="entry name" value="Porins"/>
    <property type="match status" value="1"/>
</dbReference>
<keyword evidence="3 7" id="KW-1134">Transmembrane beta strand</keyword>
<sequence>MVKRTTTILLTLSCFTAYAQDTMKVRALNETVVIGYGVVKKRDLTGAVYSVKPDVIMQAPTHNPLEALQGRVPGMDITRSSGRPGADANVLIRGTRSISGSSKPLYIIDGMQGGNISDLNPADIASIEVLKDASATAIYGSQGANGVVIVTTKKGSEGKTKVSYNGYYGINGFTQYPKPRLGEDYLKLRREAYRASLNPGDPMPDDATIFANAGEYDAIQKGQWVNWLDLLTSNGTEQQHSISVSGGTEKTKAYFSGGYFKEEGVLKNDNMTRYTVRLSIDQKINNRIKAGIQSQLNYYKSDSRKDVFPVALTTTPLGVPYDANGNISLYPVAGNTTTITPLTDDRGDYISKDQTIINITTLNGYAEIKLAEGWTFRSNFGTTITFNREGKYYDGTSLERKDVRTSLSSITNKNNRFYNWDNIMTYTRQLQDHSFTVTLLTSYTHKDYDDAYASGYNQALASQLFYNLGATDVTSRGITSSYIGSKTMSYAARVNYNYKGKYLLTFSERIDGASRLAAGHKYAGFPSVAAGWRITDAVKLRAGYGIAGNSGIDEYGTQTGVYAYPYMSFGNVAAPGYMFNDLVGNKELGWELSATTNAGVDLDFFNGRLNATIDIYNTKTTDLLQIRTLPQSTGVVKVYQNIGATNNKGIEIGVNTVNIQQNNFKWTSTLTFTSNREKITSLIDGKDVIAASGPETNSLLLNHPVKSFYTYKKLGIWQTSEAATAAQYSFGGTPFKPGDIKLQDKNGDLKITADDDRMYLGAAVPRWTAGFQNNFSYRGLDLGIFLFARWGQMLNAQFLGRYNPSGEGGGPAMINYWTPENPTNDFPRPLKGAGISKYAGFQALNFVDGSYVKIKNITLGYTLPARLAERLTIQRLRVYATGANIFTKARNHLVKYYDPERGGEESTPLNRQFVFGVNVDF</sequence>
<dbReference type="PROSITE" id="PS52016">
    <property type="entry name" value="TONB_DEPENDENT_REC_3"/>
    <property type="match status" value="1"/>
</dbReference>
<evidence type="ECO:0000256" key="4">
    <source>
        <dbReference type="ARBA" id="ARBA00022692"/>
    </source>
</evidence>
<dbReference type="EMBL" id="WRXO01000002">
    <property type="protein sequence ID" value="MVT40833.1"/>
    <property type="molecule type" value="Genomic_DNA"/>
</dbReference>
<protein>
    <submittedName>
        <fullName evidence="10">SusC/RagA family TonB-linked outer membrane protein</fullName>
    </submittedName>
</protein>
<evidence type="ECO:0000256" key="6">
    <source>
        <dbReference type="ARBA" id="ARBA00023237"/>
    </source>
</evidence>
<evidence type="ECO:0000256" key="2">
    <source>
        <dbReference type="ARBA" id="ARBA00022448"/>
    </source>
</evidence>
<dbReference type="InterPro" id="IPR037066">
    <property type="entry name" value="Plug_dom_sf"/>
</dbReference>
<dbReference type="NCBIfam" id="TIGR04057">
    <property type="entry name" value="SusC_RagA_signa"/>
    <property type="match status" value="1"/>
</dbReference>
<dbReference type="GO" id="GO:0009279">
    <property type="term" value="C:cell outer membrane"/>
    <property type="evidence" value="ECO:0007669"/>
    <property type="project" value="UniProtKB-SubCell"/>
</dbReference>